<name>A0A336M4T7_CULSO</name>
<feature type="chain" id="PRO_5016387346" evidence="3">
    <location>
        <begin position="19"/>
        <end position="79"/>
    </location>
</feature>
<dbReference type="AlphaFoldDB" id="A0A336M4T7"/>
<evidence type="ECO:0000256" key="3">
    <source>
        <dbReference type="SAM" id="SignalP"/>
    </source>
</evidence>
<dbReference type="SUPFAM" id="SSF55846">
    <property type="entry name" value="N-acetylmuramoyl-L-alanine amidase-like"/>
    <property type="match status" value="1"/>
</dbReference>
<feature type="signal peptide" evidence="3">
    <location>
        <begin position="1"/>
        <end position="18"/>
    </location>
</feature>
<keyword evidence="1" id="KW-0399">Innate immunity</keyword>
<evidence type="ECO:0000256" key="1">
    <source>
        <dbReference type="ARBA" id="ARBA00022588"/>
    </source>
</evidence>
<dbReference type="GO" id="GO:0008745">
    <property type="term" value="F:N-acetylmuramoyl-L-alanine amidase activity"/>
    <property type="evidence" value="ECO:0007669"/>
    <property type="project" value="InterPro"/>
</dbReference>
<accession>A0A336M4T7</accession>
<dbReference type="InterPro" id="IPR015510">
    <property type="entry name" value="PGRP"/>
</dbReference>
<dbReference type="GO" id="GO:0009253">
    <property type="term" value="P:peptidoglycan catabolic process"/>
    <property type="evidence" value="ECO:0007669"/>
    <property type="project" value="InterPro"/>
</dbReference>
<organism evidence="4">
    <name type="scientific">Culicoides sonorensis</name>
    <name type="common">Biting midge</name>
    <dbReference type="NCBI Taxonomy" id="179676"/>
    <lineage>
        <taxon>Eukaryota</taxon>
        <taxon>Metazoa</taxon>
        <taxon>Ecdysozoa</taxon>
        <taxon>Arthropoda</taxon>
        <taxon>Hexapoda</taxon>
        <taxon>Insecta</taxon>
        <taxon>Pterygota</taxon>
        <taxon>Neoptera</taxon>
        <taxon>Endopterygota</taxon>
        <taxon>Diptera</taxon>
        <taxon>Nematocera</taxon>
        <taxon>Chironomoidea</taxon>
        <taxon>Ceratopogonidae</taxon>
        <taxon>Ceratopogoninae</taxon>
        <taxon>Culicoides</taxon>
        <taxon>Monoculicoides</taxon>
    </lineage>
</organism>
<proteinExistence type="predicted"/>
<evidence type="ECO:0000313" key="4">
    <source>
        <dbReference type="EMBL" id="SSX23869.1"/>
    </source>
</evidence>
<reference evidence="4" key="1">
    <citation type="submission" date="2018-07" db="EMBL/GenBank/DDBJ databases">
        <authorList>
            <person name="Quirk P.G."/>
            <person name="Krulwich T.A."/>
        </authorList>
    </citation>
    <scope>NUCLEOTIDE SEQUENCE</scope>
</reference>
<dbReference type="GO" id="GO:0045087">
    <property type="term" value="P:innate immune response"/>
    <property type="evidence" value="ECO:0007669"/>
    <property type="project" value="UniProtKB-KW"/>
</dbReference>
<dbReference type="PANTHER" id="PTHR11022">
    <property type="entry name" value="PEPTIDOGLYCAN RECOGNITION PROTEIN"/>
    <property type="match status" value="1"/>
</dbReference>
<dbReference type="InterPro" id="IPR036505">
    <property type="entry name" value="Amidase/PGRP_sf"/>
</dbReference>
<keyword evidence="2" id="KW-0391">Immunity</keyword>
<sequence>MYSLKGFIILCLVASITAQCPTIVSRSEWGARWASTSCGVSLGHVSSSYGLIGHRQAIATDCPGNRLFTEIKTWPNFRP</sequence>
<dbReference type="EMBL" id="UFQT01000391">
    <property type="protein sequence ID" value="SSX23869.1"/>
    <property type="molecule type" value="Genomic_DNA"/>
</dbReference>
<keyword evidence="3" id="KW-0732">Signal</keyword>
<dbReference type="VEuPathDB" id="VectorBase:CSON009787"/>
<evidence type="ECO:0000256" key="2">
    <source>
        <dbReference type="ARBA" id="ARBA00022859"/>
    </source>
</evidence>
<dbReference type="Gene3D" id="3.40.80.10">
    <property type="entry name" value="Peptidoglycan recognition protein-like"/>
    <property type="match status" value="1"/>
</dbReference>
<dbReference type="PANTHER" id="PTHR11022:SF75">
    <property type="entry name" value="PEPTIDOGLYCAN-RECOGNITION PROTEIN SB1-RELATED"/>
    <property type="match status" value="1"/>
</dbReference>
<protein>
    <submittedName>
        <fullName evidence="4">CSON009787 protein</fullName>
    </submittedName>
</protein>
<gene>
    <name evidence="4" type="primary">CSON009787</name>
</gene>